<evidence type="ECO:0000259" key="2">
    <source>
        <dbReference type="SMART" id="SM00382"/>
    </source>
</evidence>
<feature type="compositionally biased region" description="Gly residues" evidence="1">
    <location>
        <begin position="1009"/>
        <end position="1019"/>
    </location>
</feature>
<feature type="region of interest" description="Disordered" evidence="1">
    <location>
        <begin position="950"/>
        <end position="1196"/>
    </location>
</feature>
<feature type="domain" description="AAA+ ATPase" evidence="2">
    <location>
        <begin position="636"/>
        <end position="766"/>
    </location>
</feature>
<evidence type="ECO:0000313" key="4">
    <source>
        <dbReference type="Proteomes" id="UP001174691"/>
    </source>
</evidence>
<dbReference type="AlphaFoldDB" id="A0AA38S1B5"/>
<dbReference type="GO" id="GO:0005524">
    <property type="term" value="F:ATP binding"/>
    <property type="evidence" value="ECO:0007669"/>
    <property type="project" value="InterPro"/>
</dbReference>
<feature type="compositionally biased region" description="Acidic residues" evidence="1">
    <location>
        <begin position="233"/>
        <end position="245"/>
    </location>
</feature>
<dbReference type="Gene3D" id="3.40.50.300">
    <property type="entry name" value="P-loop containing nucleotide triphosphate hydrolases"/>
    <property type="match status" value="1"/>
</dbReference>
<dbReference type="Pfam" id="PF23232">
    <property type="entry name" value="AAA_lid_13"/>
    <property type="match status" value="1"/>
</dbReference>
<dbReference type="InterPro" id="IPR003959">
    <property type="entry name" value="ATPase_AAA_core"/>
</dbReference>
<accession>A0AA38S1B5</accession>
<dbReference type="CDD" id="cd19481">
    <property type="entry name" value="RecA-like_protease"/>
    <property type="match status" value="1"/>
</dbReference>
<name>A0AA38S1B5_9PEZI</name>
<dbReference type="GO" id="GO:0016887">
    <property type="term" value="F:ATP hydrolysis activity"/>
    <property type="evidence" value="ECO:0007669"/>
    <property type="project" value="InterPro"/>
</dbReference>
<protein>
    <submittedName>
        <fullName evidence="3">Aaa family ATPase</fullName>
    </submittedName>
</protein>
<comment type="caution">
    <text evidence="3">The sequence shown here is derived from an EMBL/GenBank/DDBJ whole genome shotgun (WGS) entry which is preliminary data.</text>
</comment>
<dbReference type="PANTHER" id="PTHR46411">
    <property type="entry name" value="FAMILY ATPASE, PUTATIVE-RELATED"/>
    <property type="match status" value="1"/>
</dbReference>
<dbReference type="PANTHER" id="PTHR46411:SF3">
    <property type="entry name" value="AAA+ ATPASE DOMAIN-CONTAINING PROTEIN"/>
    <property type="match status" value="1"/>
</dbReference>
<proteinExistence type="predicted"/>
<feature type="compositionally biased region" description="Gly residues" evidence="1">
    <location>
        <begin position="1162"/>
        <end position="1183"/>
    </location>
</feature>
<dbReference type="Pfam" id="PF22942">
    <property type="entry name" value="DUF7025"/>
    <property type="match status" value="1"/>
</dbReference>
<dbReference type="InterPro" id="IPR054289">
    <property type="entry name" value="DUF7025"/>
</dbReference>
<feature type="compositionally biased region" description="Polar residues" evidence="1">
    <location>
        <begin position="1050"/>
        <end position="1068"/>
    </location>
</feature>
<feature type="region of interest" description="Disordered" evidence="1">
    <location>
        <begin position="219"/>
        <end position="246"/>
    </location>
</feature>
<dbReference type="InterPro" id="IPR003593">
    <property type="entry name" value="AAA+_ATPase"/>
</dbReference>
<dbReference type="SUPFAM" id="SSF52540">
    <property type="entry name" value="P-loop containing nucleoside triphosphate hydrolases"/>
    <property type="match status" value="1"/>
</dbReference>
<evidence type="ECO:0000256" key="1">
    <source>
        <dbReference type="SAM" id="MobiDB-lite"/>
    </source>
</evidence>
<dbReference type="Proteomes" id="UP001174691">
    <property type="component" value="Unassembled WGS sequence"/>
</dbReference>
<keyword evidence="4" id="KW-1185">Reference proteome</keyword>
<gene>
    <name evidence="3" type="ORF">NKR19_g604</name>
</gene>
<organism evidence="3 4">
    <name type="scientific">Coniochaeta hoffmannii</name>
    <dbReference type="NCBI Taxonomy" id="91930"/>
    <lineage>
        <taxon>Eukaryota</taxon>
        <taxon>Fungi</taxon>
        <taxon>Dikarya</taxon>
        <taxon>Ascomycota</taxon>
        <taxon>Pezizomycotina</taxon>
        <taxon>Sordariomycetes</taxon>
        <taxon>Sordariomycetidae</taxon>
        <taxon>Coniochaetales</taxon>
        <taxon>Coniochaetaceae</taxon>
        <taxon>Coniochaeta</taxon>
    </lineage>
</organism>
<sequence>MGIGDQLKFLKEEVQYNRGRIIALEETLSHLEPLRRTDSAHYPTAQTTVSDGIDSEGEQRFMYLNHKDTIAAVRECSFAEFKNRFDPNGKDGCYAVDVLVSGLLLHQEIQQEHKLRDRLFDGRGLTPSSQIIKNKALAKAVKMANTNNKLIKEAQSDVKWPRRIRIQSPHLLRILARVNGERWTDRPRTYYRPFNSLIYHHPHMQRALRKLEKKYARRSGDEDLESVASSPGTEDDDDDDDDDEVQSSPEALACLRAYVEYMDRVIMPDYRRFENMDVDSNAKVRFSDLWYLFRTGEMVYQEADGELPDRRDFRTGKRIWKTYFIDSVPERLLASATDDLEIRDVALINDERDFTVGCWHVDHDGEGFIPSKKTVRIEQFSGEMPVRGLPVYPMRFCRDWKGRLDHAMKTGDSMLDFMRAKHCSYNGWTLTRTPSGEPTADINGILQQPEHINSEVMVDFAEAFQACPAWRPHRAKLGRKMDEGLTVQEEFRIRWWSGPDRANLLGETMEQIPVRSGVTAKQRNAYVSNDPFLVAVAQNTKRMKPTSEKDLTEEAKALLTGRIFAYIFSERKFAQLAVAKLRLAPKTGLALDALRIPSAIKDAIQGSIHGHFLQKSAEKRINNDWPSLDLIQGKGTGLFILLHGVPGVGKTATAEAISQANGKALFKITAGDLGMTPEKLEMSLRDIFRLASVWDCILLLDEVDTFFSQRSRADTATNKNALVSVFLRVLDYYDGVLFLTTNRAGVLDEAFISRIHSKILYQDLTLAQTLDIWKLNIQRVREIDAELSKIENRDELQINEQELLNFATYLFDEGSNRSCTPGRWNGRQIRNAFQVARSLAYYEHYRDSASGPPSLSVRHFKTMHDITASFDHYRTTIRGGTDAELALESEYRNDRFHDHVTRGWQSEYQDEHHKKAAATDVDGNAAPYNPNVAVTTTVAVAPQRPRLQHHHLTDGDETPSSPGDSLAPSGHHPHYHRESVDSMSGGAPRHRSNSYLSAHGVTPRASSPPGGGGGVGGGAARDINFDARRYQQPIPSPRHGPAPSMRDQDSSFSSAGAGNYIPASSSSPARPGFRSGYGSGSSYQYGSSPRGDTGYGGPGPSRGMALGDGSAVAQGGGGTMGMAGSWGGRERGYAEDEFPPGPSPGNVVSAQGMAGGSRRHGSGGWNLAGGGGSGYGGGYAGQGRGRDTETDLSLDD</sequence>
<dbReference type="EMBL" id="JANBVN010000005">
    <property type="protein sequence ID" value="KAJ9165224.1"/>
    <property type="molecule type" value="Genomic_DNA"/>
</dbReference>
<feature type="compositionally biased region" description="Low complexity" evidence="1">
    <location>
        <begin position="1070"/>
        <end position="1091"/>
    </location>
</feature>
<dbReference type="Pfam" id="PF00004">
    <property type="entry name" value="AAA"/>
    <property type="match status" value="1"/>
</dbReference>
<dbReference type="SMART" id="SM00382">
    <property type="entry name" value="AAA"/>
    <property type="match status" value="1"/>
</dbReference>
<evidence type="ECO:0000313" key="3">
    <source>
        <dbReference type="EMBL" id="KAJ9165224.1"/>
    </source>
</evidence>
<feature type="compositionally biased region" description="Gly residues" evidence="1">
    <location>
        <begin position="1114"/>
        <end position="1127"/>
    </location>
</feature>
<reference evidence="3" key="1">
    <citation type="submission" date="2022-07" db="EMBL/GenBank/DDBJ databases">
        <title>Fungi with potential for degradation of polypropylene.</title>
        <authorList>
            <person name="Gostincar C."/>
        </authorList>
    </citation>
    <scope>NUCLEOTIDE SEQUENCE</scope>
    <source>
        <strain evidence="3">EXF-13287</strain>
    </source>
</reference>
<dbReference type="InterPro" id="IPR027417">
    <property type="entry name" value="P-loop_NTPase"/>
</dbReference>
<dbReference type="InterPro" id="IPR056599">
    <property type="entry name" value="AAA_lid_fung"/>
</dbReference>